<sequence>MNLQFEWDPDKEKSNIQQHGVTFEQAAYVFADPFALSKYDRKHSDNEDRWVLSGKSLNEIILVVIHTFRDTNGREFVRIISARKATKKEKQMYHNRCLK</sequence>
<organism evidence="1">
    <name type="scientific">hydrothermal vent metagenome</name>
    <dbReference type="NCBI Taxonomy" id="652676"/>
    <lineage>
        <taxon>unclassified sequences</taxon>
        <taxon>metagenomes</taxon>
        <taxon>ecological metagenomes</taxon>
    </lineage>
</organism>
<reference evidence="1" key="1">
    <citation type="submission" date="2018-06" db="EMBL/GenBank/DDBJ databases">
        <authorList>
            <person name="Zhirakovskaya E."/>
        </authorList>
    </citation>
    <scope>NUCLEOTIDE SEQUENCE</scope>
</reference>
<name>A0A3B0URW1_9ZZZZ</name>
<dbReference type="Gene3D" id="3.10.450.530">
    <property type="entry name" value="Ribonuclease toxin, BrnT, of type II toxin-antitoxin system"/>
    <property type="match status" value="1"/>
</dbReference>
<evidence type="ECO:0000313" key="1">
    <source>
        <dbReference type="EMBL" id="VAW33805.1"/>
    </source>
</evidence>
<gene>
    <name evidence="1" type="ORF">MNBD_CHLOROFLEXI01-1413</name>
</gene>
<dbReference type="AlphaFoldDB" id="A0A3B0URW1"/>
<dbReference type="InterPro" id="IPR007460">
    <property type="entry name" value="BrnT_toxin"/>
</dbReference>
<dbReference type="Pfam" id="PF04365">
    <property type="entry name" value="BrnT_toxin"/>
    <property type="match status" value="1"/>
</dbReference>
<protein>
    <recommendedName>
        <fullName evidence="2">BrnT family toxin</fullName>
    </recommendedName>
</protein>
<dbReference type="InterPro" id="IPR038573">
    <property type="entry name" value="BrnT_sf"/>
</dbReference>
<dbReference type="EMBL" id="UOEU01000484">
    <property type="protein sequence ID" value="VAW33805.1"/>
    <property type="molecule type" value="Genomic_DNA"/>
</dbReference>
<evidence type="ECO:0008006" key="2">
    <source>
        <dbReference type="Google" id="ProtNLM"/>
    </source>
</evidence>
<proteinExistence type="predicted"/>
<accession>A0A3B0URW1</accession>